<dbReference type="KEGG" id="scy:SCATT_41350"/>
<dbReference type="KEGG" id="sct:SCAT_4146"/>
<dbReference type="STRING" id="1003195.SCATT_41350"/>
<feature type="region of interest" description="Disordered" evidence="1">
    <location>
        <begin position="88"/>
        <end position="117"/>
    </location>
</feature>
<dbReference type="HOGENOM" id="CLU_2083482_0_0_11"/>
<sequence length="117" mass="12432">MDDQDFLGRAEHFARRLAGAGKRLDEASFGLLVRILGGVNDALVRRGGAVDVPLAESERRLLTPQLGRELQALLGALGPAAPAERLCAETTRTPPPSALRPPPDIPERTDTCEGDGP</sequence>
<protein>
    <submittedName>
        <fullName evidence="2">Uncharacterized protein</fullName>
    </submittedName>
</protein>
<evidence type="ECO:0000256" key="1">
    <source>
        <dbReference type="SAM" id="MobiDB-lite"/>
    </source>
</evidence>
<dbReference type="PATRIC" id="fig|1003195.29.peg.4133"/>
<dbReference type="RefSeq" id="WP_014144859.1">
    <property type="nucleotide sequence ID" value="NC_016111.1"/>
</dbReference>
<evidence type="ECO:0000313" key="2">
    <source>
        <dbReference type="EMBL" id="AEW96506.1"/>
    </source>
</evidence>
<dbReference type="Proteomes" id="UP000007842">
    <property type="component" value="Chromosome"/>
</dbReference>
<dbReference type="AlphaFoldDB" id="F8K538"/>
<gene>
    <name evidence="2" type="ordered locus">SCATT_41350</name>
</gene>
<keyword evidence="3" id="KW-1185">Reference proteome</keyword>
<feature type="compositionally biased region" description="Pro residues" evidence="1">
    <location>
        <begin position="93"/>
        <end position="104"/>
    </location>
</feature>
<dbReference type="OrthoDB" id="4208723at2"/>
<reference evidence="3" key="1">
    <citation type="submission" date="2011-12" db="EMBL/GenBank/DDBJ databases">
        <title>Complete genome sequence of Streptomyces cattleya strain DSM 46488.</title>
        <authorList>
            <person name="Ou H.-Y."/>
            <person name="Li P."/>
            <person name="Zhao C."/>
            <person name="O'Hagan D."/>
            <person name="Deng Z."/>
        </authorList>
    </citation>
    <scope>NUCLEOTIDE SEQUENCE [LARGE SCALE GENOMIC DNA]</scope>
    <source>
        <strain evidence="3">ATCC 35852 / DSM 46488 / JCM 4925 / NBRC 14057 / NRRL 8057</strain>
    </source>
</reference>
<name>F8K538_STREN</name>
<dbReference type="eggNOG" id="ENOG5030MKP">
    <property type="taxonomic scope" value="Bacteria"/>
</dbReference>
<evidence type="ECO:0000313" key="3">
    <source>
        <dbReference type="Proteomes" id="UP000007842"/>
    </source>
</evidence>
<dbReference type="EMBL" id="CP003219">
    <property type="protein sequence ID" value="AEW96506.1"/>
    <property type="molecule type" value="Genomic_DNA"/>
</dbReference>
<proteinExistence type="predicted"/>
<accession>F8K538</accession>
<organism evidence="2 3">
    <name type="scientific">Streptantibioticus cattleyicolor (strain ATCC 35852 / DSM 46488 / JCM 4925 / NBRC 14057 / NRRL 8057)</name>
    <name type="common">Streptomyces cattleya</name>
    <dbReference type="NCBI Taxonomy" id="1003195"/>
    <lineage>
        <taxon>Bacteria</taxon>
        <taxon>Bacillati</taxon>
        <taxon>Actinomycetota</taxon>
        <taxon>Actinomycetes</taxon>
        <taxon>Kitasatosporales</taxon>
        <taxon>Streptomycetaceae</taxon>
        <taxon>Streptantibioticus</taxon>
    </lineage>
</organism>
<accession>G8X0B2</accession>